<dbReference type="PROSITE" id="PS51186">
    <property type="entry name" value="GNAT"/>
    <property type="match status" value="1"/>
</dbReference>
<dbReference type="Pfam" id="PF00583">
    <property type="entry name" value="Acetyltransf_1"/>
    <property type="match status" value="1"/>
</dbReference>
<sequence>MTHITSLQLRPATDAADYIAAAALIDSRDDNHHPLDHEALRRARLLMLAWDGDVLAGCGAIKAGSGEVAELGYLVVSKAYRRQGIAARLTEARIAWARQAGIKLLWATVRAENSASRDNLLKAGWQFFGDYLSIRGTGNTIGWYVMPLELGLNISALMAPVVGSRIPAPARP</sequence>
<dbReference type="RefSeq" id="WP_240589999.1">
    <property type="nucleotide sequence ID" value="NZ_JAKUDL010000001.1"/>
</dbReference>
<feature type="domain" description="N-acetyltransferase" evidence="3">
    <location>
        <begin position="7"/>
        <end position="151"/>
    </location>
</feature>
<dbReference type="SUPFAM" id="SSF55729">
    <property type="entry name" value="Acyl-CoA N-acyltransferases (Nat)"/>
    <property type="match status" value="1"/>
</dbReference>
<dbReference type="CDD" id="cd04301">
    <property type="entry name" value="NAT_SF"/>
    <property type="match status" value="1"/>
</dbReference>
<proteinExistence type="predicted"/>
<dbReference type="EMBL" id="JAKUDL010000001">
    <property type="protein sequence ID" value="MCH4293482.1"/>
    <property type="molecule type" value="Genomic_DNA"/>
</dbReference>
<keyword evidence="2" id="KW-0012">Acyltransferase</keyword>
<evidence type="ECO:0000256" key="1">
    <source>
        <dbReference type="ARBA" id="ARBA00022679"/>
    </source>
</evidence>
<evidence type="ECO:0000256" key="2">
    <source>
        <dbReference type="ARBA" id="ARBA00023315"/>
    </source>
</evidence>
<gene>
    <name evidence="4" type="ORF">MJ923_04090</name>
</gene>
<keyword evidence="1" id="KW-0808">Transferase</keyword>
<organism evidence="4 5">
    <name type="scientific">Shewanella zhuhaiensis</name>
    <dbReference type="NCBI Taxonomy" id="2919576"/>
    <lineage>
        <taxon>Bacteria</taxon>
        <taxon>Pseudomonadati</taxon>
        <taxon>Pseudomonadota</taxon>
        <taxon>Gammaproteobacteria</taxon>
        <taxon>Alteromonadales</taxon>
        <taxon>Shewanellaceae</taxon>
        <taxon>Shewanella</taxon>
    </lineage>
</organism>
<dbReference type="GO" id="GO:0016747">
    <property type="term" value="F:acyltransferase activity, transferring groups other than amino-acyl groups"/>
    <property type="evidence" value="ECO:0007669"/>
    <property type="project" value="InterPro"/>
</dbReference>
<dbReference type="PANTHER" id="PTHR43877">
    <property type="entry name" value="AMINOALKYLPHOSPHONATE N-ACETYLTRANSFERASE-RELATED-RELATED"/>
    <property type="match status" value="1"/>
</dbReference>
<name>A0AAJ1EZG5_9GAMM</name>
<evidence type="ECO:0000259" key="3">
    <source>
        <dbReference type="PROSITE" id="PS51186"/>
    </source>
</evidence>
<dbReference type="Gene3D" id="3.40.630.30">
    <property type="match status" value="1"/>
</dbReference>
<dbReference type="Proteomes" id="UP001297581">
    <property type="component" value="Unassembled WGS sequence"/>
</dbReference>
<reference evidence="4 5" key="1">
    <citation type="submission" date="2022-02" db="EMBL/GenBank/DDBJ databases">
        <title>The genome sequence of Shewanella sp. 3B26.</title>
        <authorList>
            <person name="Du J."/>
        </authorList>
    </citation>
    <scope>NUCLEOTIDE SEQUENCE [LARGE SCALE GENOMIC DNA]</scope>
    <source>
        <strain evidence="4 5">3B26</strain>
    </source>
</reference>
<keyword evidence="5" id="KW-1185">Reference proteome</keyword>
<comment type="caution">
    <text evidence="4">The sequence shown here is derived from an EMBL/GenBank/DDBJ whole genome shotgun (WGS) entry which is preliminary data.</text>
</comment>
<protein>
    <submittedName>
        <fullName evidence="4">GNAT family N-acetyltransferase</fullName>
    </submittedName>
</protein>
<evidence type="ECO:0000313" key="4">
    <source>
        <dbReference type="EMBL" id="MCH4293482.1"/>
    </source>
</evidence>
<dbReference type="AlphaFoldDB" id="A0AAJ1EZG5"/>
<dbReference type="InterPro" id="IPR000182">
    <property type="entry name" value="GNAT_dom"/>
</dbReference>
<dbReference type="InterPro" id="IPR016181">
    <property type="entry name" value="Acyl_CoA_acyltransferase"/>
</dbReference>
<dbReference type="InterPro" id="IPR050832">
    <property type="entry name" value="Bact_Acetyltransf"/>
</dbReference>
<accession>A0AAJ1EZG5</accession>
<evidence type="ECO:0000313" key="5">
    <source>
        <dbReference type="Proteomes" id="UP001297581"/>
    </source>
</evidence>